<dbReference type="GO" id="GO:0015074">
    <property type="term" value="P:DNA integration"/>
    <property type="evidence" value="ECO:0007669"/>
    <property type="project" value="InterPro"/>
</dbReference>
<dbReference type="Gene3D" id="3.30.420.10">
    <property type="entry name" value="Ribonuclease H-like superfamily/Ribonuclease H"/>
    <property type="match status" value="1"/>
</dbReference>
<name>A0A438IXJ0_VITVI</name>
<dbReference type="PANTHER" id="PTHR48475">
    <property type="entry name" value="RIBONUCLEASE H"/>
    <property type="match status" value="1"/>
</dbReference>
<evidence type="ECO:0000259" key="1">
    <source>
        <dbReference type="PROSITE" id="PS50994"/>
    </source>
</evidence>
<protein>
    <recommendedName>
        <fullName evidence="1">Integrase catalytic domain-containing protein</fullName>
    </recommendedName>
</protein>
<dbReference type="PANTHER" id="PTHR48475:SF1">
    <property type="entry name" value="RNASE H TYPE-1 DOMAIN-CONTAINING PROTEIN"/>
    <property type="match status" value="1"/>
</dbReference>
<dbReference type="PROSITE" id="PS50994">
    <property type="entry name" value="INTEGRASE"/>
    <property type="match status" value="1"/>
</dbReference>
<reference evidence="2 3" key="1">
    <citation type="journal article" date="2018" name="PLoS Genet.">
        <title>Population sequencing reveals clonal diversity and ancestral inbreeding in the grapevine cultivar Chardonnay.</title>
        <authorList>
            <person name="Roach M.J."/>
            <person name="Johnson D.L."/>
            <person name="Bohlmann J."/>
            <person name="van Vuuren H.J."/>
            <person name="Jones S.J."/>
            <person name="Pretorius I.S."/>
            <person name="Schmidt S.A."/>
            <person name="Borneman A.R."/>
        </authorList>
    </citation>
    <scope>NUCLEOTIDE SEQUENCE [LARGE SCALE GENOMIC DNA]</scope>
    <source>
        <strain evidence="3">cv. Chardonnay</strain>
        <tissue evidence="2">Leaf</tissue>
    </source>
</reference>
<dbReference type="InterPro" id="IPR001584">
    <property type="entry name" value="Integrase_cat-core"/>
</dbReference>
<dbReference type="InterPro" id="IPR036397">
    <property type="entry name" value="RNaseH_sf"/>
</dbReference>
<dbReference type="GO" id="GO:0003676">
    <property type="term" value="F:nucleic acid binding"/>
    <property type="evidence" value="ECO:0007669"/>
    <property type="project" value="InterPro"/>
</dbReference>
<accession>A0A438IXJ0</accession>
<organism evidence="2 3">
    <name type="scientific">Vitis vinifera</name>
    <name type="common">Grape</name>
    <dbReference type="NCBI Taxonomy" id="29760"/>
    <lineage>
        <taxon>Eukaryota</taxon>
        <taxon>Viridiplantae</taxon>
        <taxon>Streptophyta</taxon>
        <taxon>Embryophyta</taxon>
        <taxon>Tracheophyta</taxon>
        <taxon>Spermatophyta</taxon>
        <taxon>Magnoliopsida</taxon>
        <taxon>eudicotyledons</taxon>
        <taxon>Gunneridae</taxon>
        <taxon>Pentapetalae</taxon>
        <taxon>rosids</taxon>
        <taxon>Vitales</taxon>
        <taxon>Vitaceae</taxon>
        <taxon>Viteae</taxon>
        <taxon>Vitis</taxon>
    </lineage>
</organism>
<dbReference type="EMBL" id="QGNW01000076">
    <property type="protein sequence ID" value="RVX01410.1"/>
    <property type="molecule type" value="Genomic_DNA"/>
</dbReference>
<gene>
    <name evidence="2" type="ORF">CK203_031232</name>
</gene>
<comment type="caution">
    <text evidence="2">The sequence shown here is derived from an EMBL/GenBank/DDBJ whole genome shotgun (WGS) entry which is preliminary data.</text>
</comment>
<sequence>MLLLCLDRASTNRVMREVHAGLRTTYGRTYVGPKIMRTDYFWLTMEMDCCQFVQRCPKCQIHGDFIHGRFRLKSSSGHEFILVAIDYSPIPHELILDRGVHFRAEVDTLVQRYGIRHHRSSAYRSQTNGAVEAANKNIKRIYGGWLRLLEIGREASFRIVGLSDFFSHLYMSHTLLLVYGIEAVLPVEIEMGS</sequence>
<evidence type="ECO:0000313" key="2">
    <source>
        <dbReference type="EMBL" id="RVX01410.1"/>
    </source>
</evidence>
<dbReference type="Gene3D" id="1.10.340.70">
    <property type="match status" value="1"/>
</dbReference>
<dbReference type="Proteomes" id="UP000288805">
    <property type="component" value="Unassembled WGS sequence"/>
</dbReference>
<dbReference type="SUPFAM" id="SSF53098">
    <property type="entry name" value="Ribonuclease H-like"/>
    <property type="match status" value="1"/>
</dbReference>
<dbReference type="AlphaFoldDB" id="A0A438IXJ0"/>
<evidence type="ECO:0000313" key="3">
    <source>
        <dbReference type="Proteomes" id="UP000288805"/>
    </source>
</evidence>
<proteinExistence type="predicted"/>
<feature type="domain" description="Integrase catalytic" evidence="1">
    <location>
        <begin position="80"/>
        <end position="193"/>
    </location>
</feature>
<dbReference type="InterPro" id="IPR012337">
    <property type="entry name" value="RNaseH-like_sf"/>
</dbReference>